<sequence>MTPALVQSLAALCPAIKKEWGQLLHGEPTITPLGRPDTLMYLMDATLAQLFSGLETGSNRSTQQWLRRCTPLIGPVHGYCACGLNPLLKYFTTGELALHAAAGPLLGKELEEVLLLFRALAQQEIQTLCSVCQHKGVPGCCEMADKSAGSSEARAH</sequence>
<dbReference type="OrthoDB" id="196494at2"/>
<dbReference type="STRING" id="1838286.Verru16b_00347"/>
<gene>
    <name evidence="1" type="ORF">Verru16b_00347</name>
</gene>
<name>A0A1D8AR13_9BACT</name>
<dbReference type="EMBL" id="CP016094">
    <property type="protein sequence ID" value="AOS43304.1"/>
    <property type="molecule type" value="Genomic_DNA"/>
</dbReference>
<dbReference type="RefSeq" id="WP_157772120.1">
    <property type="nucleotide sequence ID" value="NZ_CP016094.1"/>
</dbReference>
<evidence type="ECO:0000313" key="1">
    <source>
        <dbReference type="EMBL" id="AOS43304.1"/>
    </source>
</evidence>
<keyword evidence="2" id="KW-1185">Reference proteome</keyword>
<dbReference type="Proteomes" id="UP000095228">
    <property type="component" value="Chromosome"/>
</dbReference>
<reference evidence="1 2" key="1">
    <citation type="submission" date="2016-06" db="EMBL/GenBank/DDBJ databases">
        <title>Three novel species with peptidoglycan cell walls form the new genus Lacunisphaera gen. nov. in the family Opitutaceae of the verrucomicrobial subdivision 4.</title>
        <authorList>
            <person name="Rast P."/>
            <person name="Gloeckner I."/>
            <person name="Jogler M."/>
            <person name="Boedeker C."/>
            <person name="Jeske O."/>
            <person name="Wiegand S."/>
            <person name="Reinhardt R."/>
            <person name="Schumann P."/>
            <person name="Rohde M."/>
            <person name="Spring S."/>
            <person name="Gloeckner F.O."/>
            <person name="Jogler C."/>
        </authorList>
    </citation>
    <scope>NUCLEOTIDE SEQUENCE [LARGE SCALE GENOMIC DNA]</scope>
    <source>
        <strain evidence="1 2">IG16b</strain>
    </source>
</reference>
<dbReference type="AlphaFoldDB" id="A0A1D8AR13"/>
<dbReference type="KEGG" id="obg:Verru16b_00347"/>
<proteinExistence type="predicted"/>
<accession>A0A1D8AR13</accession>
<evidence type="ECO:0000313" key="2">
    <source>
        <dbReference type="Proteomes" id="UP000095228"/>
    </source>
</evidence>
<protein>
    <submittedName>
        <fullName evidence="1">Uncharacterized protein</fullName>
    </submittedName>
</protein>
<organism evidence="1 2">
    <name type="scientific">Lacunisphaera limnophila</name>
    <dbReference type="NCBI Taxonomy" id="1838286"/>
    <lineage>
        <taxon>Bacteria</taxon>
        <taxon>Pseudomonadati</taxon>
        <taxon>Verrucomicrobiota</taxon>
        <taxon>Opitutia</taxon>
        <taxon>Opitutales</taxon>
        <taxon>Opitutaceae</taxon>
        <taxon>Lacunisphaera</taxon>
    </lineage>
</organism>